<sequence length="116" mass="13042">MSQAGGHSGPLEHCHIDKHPAEMLPWPNTLGFLPTVTRHWQRQMNAVRTFFGKTAFNVAQLPNIGSNVVWNLVIGNARRAVPIEFIQSDTEWQGIWFLVLQQTIQVLILDDSAKVG</sequence>
<accession>A0A438N9E6</accession>
<comment type="caution">
    <text evidence="1">The sequence shown here is derived from an EMBL/GenBank/DDBJ whole genome shotgun (WGS) entry which is preliminary data.</text>
</comment>
<dbReference type="Proteomes" id="UP000288859">
    <property type="component" value="Unassembled WGS sequence"/>
</dbReference>
<dbReference type="EMBL" id="NAJM01000013">
    <property type="protein sequence ID" value="RVX72241.1"/>
    <property type="molecule type" value="Genomic_DNA"/>
</dbReference>
<name>A0A438N9E6_EXOME</name>
<proteinExistence type="predicted"/>
<reference evidence="1 2" key="1">
    <citation type="submission" date="2017-03" db="EMBL/GenBank/DDBJ databases">
        <title>Genomes of endolithic fungi from Antarctica.</title>
        <authorList>
            <person name="Coleine C."/>
            <person name="Masonjones S."/>
            <person name="Stajich J.E."/>
        </authorList>
    </citation>
    <scope>NUCLEOTIDE SEQUENCE [LARGE SCALE GENOMIC DNA]</scope>
    <source>
        <strain evidence="1 2">CCFEE 6314</strain>
    </source>
</reference>
<organism evidence="1 2">
    <name type="scientific">Exophiala mesophila</name>
    <name type="common">Black yeast-like fungus</name>
    <dbReference type="NCBI Taxonomy" id="212818"/>
    <lineage>
        <taxon>Eukaryota</taxon>
        <taxon>Fungi</taxon>
        <taxon>Dikarya</taxon>
        <taxon>Ascomycota</taxon>
        <taxon>Pezizomycotina</taxon>
        <taxon>Eurotiomycetes</taxon>
        <taxon>Chaetothyriomycetidae</taxon>
        <taxon>Chaetothyriales</taxon>
        <taxon>Herpotrichiellaceae</taxon>
        <taxon>Exophiala</taxon>
    </lineage>
</organism>
<dbReference type="AlphaFoldDB" id="A0A438N9E6"/>
<evidence type="ECO:0000313" key="2">
    <source>
        <dbReference type="Proteomes" id="UP000288859"/>
    </source>
</evidence>
<evidence type="ECO:0000313" key="1">
    <source>
        <dbReference type="EMBL" id="RVX72241.1"/>
    </source>
</evidence>
<gene>
    <name evidence="1" type="ORF">B0A52_04445</name>
</gene>
<protein>
    <submittedName>
        <fullName evidence="1">Uncharacterized protein</fullName>
    </submittedName>
</protein>